<reference evidence="1" key="1">
    <citation type="submission" date="2022-02" db="EMBL/GenBank/DDBJ databases">
        <title>Plant Genome Project.</title>
        <authorList>
            <person name="Zhang R.-G."/>
        </authorList>
    </citation>
    <scope>NUCLEOTIDE SEQUENCE</scope>
    <source>
        <strain evidence="1">AT1</strain>
    </source>
</reference>
<accession>A0ACC0M542</accession>
<protein>
    <submittedName>
        <fullName evidence="1">Uncharacterized protein</fullName>
    </submittedName>
</protein>
<name>A0ACC0M542_RHOML</name>
<comment type="caution">
    <text evidence="1">The sequence shown here is derived from an EMBL/GenBank/DDBJ whole genome shotgun (WGS) entry which is preliminary data.</text>
</comment>
<dbReference type="Proteomes" id="UP001062846">
    <property type="component" value="Chromosome 10"/>
</dbReference>
<dbReference type="EMBL" id="CM046397">
    <property type="protein sequence ID" value="KAI8535682.1"/>
    <property type="molecule type" value="Genomic_DNA"/>
</dbReference>
<gene>
    <name evidence="1" type="ORF">RHMOL_Rhmol10G0192800</name>
</gene>
<evidence type="ECO:0000313" key="2">
    <source>
        <dbReference type="Proteomes" id="UP001062846"/>
    </source>
</evidence>
<proteinExistence type="predicted"/>
<sequence>MGWYAVLDYLGARVVLVPHYPGSWGGTCTRLPCVHEMVLVPGYPWLDIGVRVWL</sequence>
<keyword evidence="2" id="KW-1185">Reference proteome</keyword>
<organism evidence="1 2">
    <name type="scientific">Rhododendron molle</name>
    <name type="common">Chinese azalea</name>
    <name type="synonym">Azalea mollis</name>
    <dbReference type="NCBI Taxonomy" id="49168"/>
    <lineage>
        <taxon>Eukaryota</taxon>
        <taxon>Viridiplantae</taxon>
        <taxon>Streptophyta</taxon>
        <taxon>Embryophyta</taxon>
        <taxon>Tracheophyta</taxon>
        <taxon>Spermatophyta</taxon>
        <taxon>Magnoliopsida</taxon>
        <taxon>eudicotyledons</taxon>
        <taxon>Gunneridae</taxon>
        <taxon>Pentapetalae</taxon>
        <taxon>asterids</taxon>
        <taxon>Ericales</taxon>
        <taxon>Ericaceae</taxon>
        <taxon>Ericoideae</taxon>
        <taxon>Rhodoreae</taxon>
        <taxon>Rhododendron</taxon>
    </lineage>
</organism>
<evidence type="ECO:0000313" key="1">
    <source>
        <dbReference type="EMBL" id="KAI8535682.1"/>
    </source>
</evidence>